<dbReference type="RefSeq" id="WP_066610851.1">
    <property type="nucleotide sequence ID" value="NZ_LQQU01000013.1"/>
</dbReference>
<comment type="subcellular location">
    <subcellularLocation>
        <location evidence="1">Fimbrium</location>
    </subcellularLocation>
</comment>
<protein>
    <recommendedName>
        <fullName evidence="8">PilY1 beta-propeller domain-containing protein</fullName>
    </recommendedName>
</protein>
<name>A0A161SI37_9NEIS</name>
<keyword evidence="6" id="KW-0281">Fimbrium</keyword>
<dbReference type="GO" id="GO:0009289">
    <property type="term" value="C:pilus"/>
    <property type="evidence" value="ECO:0007669"/>
    <property type="project" value="UniProtKB-SubCell"/>
</dbReference>
<evidence type="ECO:0000256" key="6">
    <source>
        <dbReference type="ARBA" id="ARBA00023263"/>
    </source>
</evidence>
<dbReference type="InterPro" id="IPR015943">
    <property type="entry name" value="WD40/YVTN_repeat-like_dom_sf"/>
</dbReference>
<evidence type="ECO:0000256" key="2">
    <source>
        <dbReference type="ARBA" id="ARBA00008387"/>
    </source>
</evidence>
<dbReference type="GO" id="GO:0046872">
    <property type="term" value="F:metal ion binding"/>
    <property type="evidence" value="ECO:0007669"/>
    <property type="project" value="UniProtKB-KW"/>
</dbReference>
<organism evidence="9 10">
    <name type="scientific">Crenobacter luteus</name>
    <dbReference type="NCBI Taxonomy" id="1452487"/>
    <lineage>
        <taxon>Bacteria</taxon>
        <taxon>Pseudomonadati</taxon>
        <taxon>Pseudomonadota</taxon>
        <taxon>Betaproteobacteria</taxon>
        <taxon>Neisseriales</taxon>
        <taxon>Neisseriaceae</taxon>
        <taxon>Crenobacter</taxon>
    </lineage>
</organism>
<feature type="domain" description="PilY1 beta-propeller" evidence="8">
    <location>
        <begin position="495"/>
        <end position="775"/>
    </location>
</feature>
<keyword evidence="10" id="KW-1185">Reference proteome</keyword>
<keyword evidence="4" id="KW-0479">Metal-binding</keyword>
<keyword evidence="7" id="KW-0732">Signal</keyword>
<dbReference type="Pfam" id="PF05567">
    <property type="entry name" value="T4P_PilY1"/>
    <property type="match status" value="1"/>
</dbReference>
<evidence type="ECO:0000256" key="3">
    <source>
        <dbReference type="ARBA" id="ARBA00022558"/>
    </source>
</evidence>
<comment type="caution">
    <text evidence="9">The sequence shown here is derived from an EMBL/GenBank/DDBJ whole genome shotgun (WGS) entry which is preliminary data.</text>
</comment>
<dbReference type="SUPFAM" id="SSF50998">
    <property type="entry name" value="Quinoprotein alcohol dehydrogenase-like"/>
    <property type="match status" value="1"/>
</dbReference>
<evidence type="ECO:0000313" key="10">
    <source>
        <dbReference type="Proteomes" id="UP000076625"/>
    </source>
</evidence>
<dbReference type="EMBL" id="LQQU01000013">
    <property type="protein sequence ID" value="KZE33500.1"/>
    <property type="molecule type" value="Genomic_DNA"/>
</dbReference>
<evidence type="ECO:0000256" key="1">
    <source>
        <dbReference type="ARBA" id="ARBA00004561"/>
    </source>
</evidence>
<dbReference type="InterPro" id="IPR011047">
    <property type="entry name" value="Quinoprotein_ADH-like_sf"/>
</dbReference>
<dbReference type="STRING" id="1452487.AVW16_08145"/>
<evidence type="ECO:0000259" key="8">
    <source>
        <dbReference type="Pfam" id="PF05567"/>
    </source>
</evidence>
<gene>
    <name evidence="9" type="ORF">AVW16_08145</name>
</gene>
<dbReference type="Proteomes" id="UP000076625">
    <property type="component" value="Unassembled WGS sequence"/>
</dbReference>
<dbReference type="OrthoDB" id="7156875at2"/>
<accession>A0A161SI37</accession>
<dbReference type="AlphaFoldDB" id="A0A161SI37"/>
<comment type="similarity">
    <text evidence="2">Belongs to the PilY1 family.</text>
</comment>
<feature type="signal peptide" evidence="7">
    <location>
        <begin position="1"/>
        <end position="23"/>
    </location>
</feature>
<keyword evidence="5" id="KW-0106">Calcium</keyword>
<feature type="chain" id="PRO_5007826387" description="PilY1 beta-propeller domain-containing protein" evidence="7">
    <location>
        <begin position="24"/>
        <end position="1004"/>
    </location>
</feature>
<reference evidence="10" key="1">
    <citation type="submission" date="2016-01" db="EMBL/GenBank/DDBJ databases">
        <title>Draft genome of Chromobacterium sp. F49.</title>
        <authorList>
            <person name="Hong K.W."/>
        </authorList>
    </citation>
    <scope>NUCLEOTIDE SEQUENCE [LARGE SCALE GENOMIC DNA]</scope>
    <source>
        <strain evidence="10">CN10</strain>
    </source>
</reference>
<evidence type="ECO:0000313" key="9">
    <source>
        <dbReference type="EMBL" id="KZE33500.1"/>
    </source>
</evidence>
<keyword evidence="3" id="KW-1029">Fimbrium biogenesis</keyword>
<dbReference type="InterPro" id="IPR008707">
    <property type="entry name" value="B-propeller_PilY1"/>
</dbReference>
<evidence type="ECO:0000256" key="4">
    <source>
        <dbReference type="ARBA" id="ARBA00022723"/>
    </source>
</evidence>
<evidence type="ECO:0000256" key="7">
    <source>
        <dbReference type="SAM" id="SignalP"/>
    </source>
</evidence>
<evidence type="ECO:0000256" key="5">
    <source>
        <dbReference type="ARBA" id="ARBA00022837"/>
    </source>
</evidence>
<sequence length="1004" mass="106528">MSSAAIRTAVCTALLLPSLAAQAGLILPYPSPYPAEPLAQSSAPVPPNIMLLLDTSPSMNVPLAGTPLNLGTRLSATNAVSQQLLGKQYPARVGLMAYDNSGLQDLQTLLNDILSSPIRTLLELPGALLNADKQSKRRNQGGRLYMEANQYHLVGDALTDVNKLLSSLPPIQLPCAGCEKPGSPMLEAYAELTRYYQGKPTMYDKPHEPMLQGVSSLLGGVVGGLLGRRDGSYDSPVVYRCQKNFALVVSAGAFDDGSNNAFPYPSDSPHAGLGVPPTLGQLAERAYQRDLIVGGADRDGVSFDAGDYPRQNLVTYTIGFTPNGDAQLKDAAQRGGGRYQGVSSASELHTAYHNAMRDMVGQGSIGVPPVAANPAAPSVFQASYQAGAWTGRLDVHPVDDEGRIDLTKPVPAKLPAPKDRRIVTTYKGLVDSLGNLVDAAGDDVRQLVGIDLGLGALLGELFGEPKGRAVDLPVRRQYQLGDIIDSRPEATTDGRLVAVGANDGMLHVFKRGNGDTDYTEVLGYIPSAVLWNTLYLARNDYGSFSNPHRYYVNGPLAIEQAGGATVLVGTLAQGGRGLFALKLDPLLGDAAWAPGDVVLWDKTEKSAGYGNLGHTFGRPVIAKVPTGPGRNDWTWAAIVANGYDSANGRASLYVIDLNSGAVLREMPVGDAGGNGLSAPAVMDVDGDEVADLVYAGDLAGDVWRFRLEGAPTGWRADRFWDGTPSQPIVDAPVLAKNGSGGHTVIFGTGRLLYAADKNAPFAVQSVYGLHDRSGGVLLDAAAAYSHAGRDSRLTAQTIVREEEVQAGTQRRKVRLLSRKPLEAGKGGWFLDLPSVNGERVLHSPQLIAGRLYFSTQMPIASNGQRCAPPGDGWIMALDPANGGRIEGSTLDVDGDGHLTDADRVRYSGDAGSTTVSGVNSRVGMPSALSYLGSRAKSVTWQPYRTQDGQINNRANLYSLLDPARLDVRLTMGGSRDDKAIDTLKPLLPGGMGMVGYRLAWREIF</sequence>
<dbReference type="Gene3D" id="2.130.10.10">
    <property type="entry name" value="YVTN repeat-like/Quinoprotein amine dehydrogenase"/>
    <property type="match status" value="1"/>
</dbReference>
<proteinExistence type="inferred from homology"/>